<dbReference type="STRING" id="224324.aq_403"/>
<dbReference type="PATRIC" id="fig|224324.8.peg.331"/>
<dbReference type="InterPro" id="IPR007197">
    <property type="entry name" value="rSAM"/>
</dbReference>
<dbReference type="GO" id="GO:0051536">
    <property type="term" value="F:iron-sulfur cluster binding"/>
    <property type="evidence" value="ECO:0007669"/>
    <property type="project" value="UniProtKB-KW"/>
</dbReference>
<dbReference type="PIR" id="E70336">
    <property type="entry name" value="E70336"/>
</dbReference>
<dbReference type="PANTHER" id="PTHR43288">
    <property type="entry name" value="BIOTIN SYNTHASE-RELATED PROTEIN, RADICAL SAM SUPERFAMILY"/>
    <property type="match status" value="1"/>
</dbReference>
<dbReference type="SUPFAM" id="SSF102114">
    <property type="entry name" value="Radical SAM enzymes"/>
    <property type="match status" value="1"/>
</dbReference>
<dbReference type="RefSeq" id="WP_010880219.1">
    <property type="nucleotide sequence ID" value="NC_000918.1"/>
</dbReference>
<protein>
    <recommendedName>
        <fullName evidence="6">Radical SAM core domain-containing protein</fullName>
    </recommendedName>
</protein>
<organism evidence="7 8">
    <name type="scientific">Aquifex aeolicus (strain VF5)</name>
    <dbReference type="NCBI Taxonomy" id="224324"/>
    <lineage>
        <taxon>Bacteria</taxon>
        <taxon>Pseudomonadati</taxon>
        <taxon>Aquificota</taxon>
        <taxon>Aquificia</taxon>
        <taxon>Aquificales</taxon>
        <taxon>Aquificaceae</taxon>
        <taxon>Aquifex</taxon>
    </lineage>
</organism>
<dbReference type="EMBL" id="AE000657">
    <property type="protein sequence ID" value="AAC06683.1"/>
    <property type="molecule type" value="Genomic_DNA"/>
</dbReference>
<dbReference type="EnsemblBacteria" id="AAC06683">
    <property type="protein sequence ID" value="AAC06683"/>
    <property type="gene ID" value="aq_403"/>
</dbReference>
<dbReference type="SFLD" id="SFLDG01113">
    <property type="entry name" value="Uncharacterised_Radical_SAM_Su"/>
    <property type="match status" value="1"/>
</dbReference>
<keyword evidence="2" id="KW-0949">S-adenosyl-L-methionine</keyword>
<evidence type="ECO:0000313" key="8">
    <source>
        <dbReference type="Proteomes" id="UP000000798"/>
    </source>
</evidence>
<reference evidence="7 8" key="1">
    <citation type="journal article" date="1998" name="Nature">
        <title>The complete genome of the hyperthermophilic bacterium Aquifex aeolicus.</title>
        <authorList>
            <person name="Deckert G."/>
            <person name="Warren P.V."/>
            <person name="Gaasterland T."/>
            <person name="Young W.G."/>
            <person name="Lenox A.L."/>
            <person name="Graham D.E."/>
            <person name="Overbeek R."/>
            <person name="Snead M.A."/>
            <person name="Keller M."/>
            <person name="Aujay M."/>
            <person name="Huber R."/>
            <person name="Feldman R.A."/>
            <person name="Short J.M."/>
            <person name="Olson G.J."/>
            <person name="Swanson R.V."/>
        </authorList>
    </citation>
    <scope>NUCLEOTIDE SEQUENCE [LARGE SCALE GENOMIC DNA]</scope>
    <source>
        <strain evidence="7 8">VF5</strain>
    </source>
</reference>
<comment type="cofactor">
    <cofactor evidence="1">
        <name>[4Fe-4S] cluster</name>
        <dbReference type="ChEBI" id="CHEBI:49883"/>
    </cofactor>
</comment>
<dbReference type="SMART" id="SM00729">
    <property type="entry name" value="Elp3"/>
    <property type="match status" value="1"/>
</dbReference>
<proteinExistence type="predicted"/>
<evidence type="ECO:0000256" key="2">
    <source>
        <dbReference type="ARBA" id="ARBA00022691"/>
    </source>
</evidence>
<evidence type="ECO:0000256" key="4">
    <source>
        <dbReference type="ARBA" id="ARBA00023004"/>
    </source>
</evidence>
<dbReference type="GO" id="GO:0003824">
    <property type="term" value="F:catalytic activity"/>
    <property type="evidence" value="ECO:0007669"/>
    <property type="project" value="InterPro"/>
</dbReference>
<dbReference type="eggNOG" id="COG1856">
    <property type="taxonomic scope" value="Bacteria"/>
</dbReference>
<dbReference type="Gene3D" id="3.20.20.70">
    <property type="entry name" value="Aldolase class I"/>
    <property type="match status" value="1"/>
</dbReference>
<name>O66721_AQUAE</name>
<dbReference type="Proteomes" id="UP000000798">
    <property type="component" value="Chromosome"/>
</dbReference>
<keyword evidence="8" id="KW-1185">Reference proteome</keyword>
<evidence type="ECO:0000256" key="3">
    <source>
        <dbReference type="ARBA" id="ARBA00022723"/>
    </source>
</evidence>
<dbReference type="PROSITE" id="PS51918">
    <property type="entry name" value="RADICAL_SAM"/>
    <property type="match status" value="1"/>
</dbReference>
<dbReference type="KEGG" id="aae:aq_403"/>
<dbReference type="InParanoid" id="O66721"/>
<dbReference type="PANTHER" id="PTHR43288:SF2">
    <property type="entry name" value="RADICAL SAM CORE DOMAIN-CONTAINING PROTEIN"/>
    <property type="match status" value="1"/>
</dbReference>
<dbReference type="SFLD" id="SFLDS00029">
    <property type="entry name" value="Radical_SAM"/>
    <property type="match status" value="1"/>
</dbReference>
<dbReference type="GO" id="GO:0046872">
    <property type="term" value="F:metal ion binding"/>
    <property type="evidence" value="ECO:0007669"/>
    <property type="project" value="UniProtKB-KW"/>
</dbReference>
<dbReference type="CDD" id="cd01335">
    <property type="entry name" value="Radical_SAM"/>
    <property type="match status" value="1"/>
</dbReference>
<keyword evidence="5" id="KW-0411">Iron-sulfur</keyword>
<keyword evidence="4" id="KW-0408">Iron</keyword>
<gene>
    <name evidence="7" type="ordered locus">aq_403</name>
</gene>
<evidence type="ECO:0000259" key="6">
    <source>
        <dbReference type="PROSITE" id="PS51918"/>
    </source>
</evidence>
<dbReference type="AlphaFoldDB" id="O66721"/>
<dbReference type="OrthoDB" id="5420460at2"/>
<feature type="domain" description="Radical SAM core" evidence="6">
    <location>
        <begin position="55"/>
        <end position="280"/>
    </location>
</feature>
<sequence>MNVFGVIQELDVELNEKLVEKLIEGFEIRKKNFGDKVFFYSPGFKHYEVEDFSVNSPPKFVDISVTGRNCELMCDHCASKILWHMIPATTPEELVKVGEDLKKKGIEGVLISGGSDKNGFVPLWDFFDAMKYLKEELGFLLTCHVGLVDEDYVEKLKEANVDAVLLDIIGDNETIAQVYKLPHKSVEDYDRSLRLLKEAGLRIVPHVIIGLHYGKIKGEYNAIDMIAKYEPDALVLVVVMPYYGKAKFQLLPPPSSEESAQVILYARKAVPNSPVVIGCARPAGADRVKLDAYSVLAGVNGIAFPAEGIVTYSKSLGLEPVVSPNCCSTVYSMVFQTMETQ</sequence>
<evidence type="ECO:0000313" key="7">
    <source>
        <dbReference type="EMBL" id="AAC06683.1"/>
    </source>
</evidence>
<evidence type="ECO:0000256" key="1">
    <source>
        <dbReference type="ARBA" id="ARBA00001966"/>
    </source>
</evidence>
<dbReference type="InterPro" id="IPR058240">
    <property type="entry name" value="rSAM_sf"/>
</dbReference>
<dbReference type="Pfam" id="PF04055">
    <property type="entry name" value="Radical_SAM"/>
    <property type="match status" value="1"/>
</dbReference>
<dbReference type="InterPro" id="IPR006638">
    <property type="entry name" value="Elp3/MiaA/NifB-like_rSAM"/>
</dbReference>
<evidence type="ECO:0000256" key="5">
    <source>
        <dbReference type="ARBA" id="ARBA00023014"/>
    </source>
</evidence>
<keyword evidence="3" id="KW-0479">Metal-binding</keyword>
<accession>O66721</accession>
<dbReference type="HOGENOM" id="CLU_067819_0_0_0"/>
<dbReference type="InterPro" id="IPR013785">
    <property type="entry name" value="Aldolase_TIM"/>
</dbReference>